<dbReference type="SUPFAM" id="SSF47973">
    <property type="entry name" value="Ribosomal protein S7"/>
    <property type="match status" value="1"/>
</dbReference>
<dbReference type="GO" id="GO:1990904">
    <property type="term" value="C:ribonucleoprotein complex"/>
    <property type="evidence" value="ECO:0007669"/>
    <property type="project" value="UniProtKB-KW"/>
</dbReference>
<protein>
    <submittedName>
        <fullName evidence="6">Ribosomal protein S7 domain-containing protein</fullName>
    </submittedName>
</protein>
<dbReference type="PIRSF" id="PIRSF002122">
    <property type="entry name" value="RPS7p_RPS7a_RPS5e_RPS7o"/>
    <property type="match status" value="1"/>
</dbReference>
<comment type="caution">
    <text evidence="6">The sequence shown here is derived from an EMBL/GenBank/DDBJ whole genome shotgun (WGS) entry which is preliminary data.</text>
</comment>
<reference evidence="6 7" key="1">
    <citation type="submission" date="2016-07" db="EMBL/GenBank/DDBJ databases">
        <title>Pervasive Adenine N6-methylation of Active Genes in Fungi.</title>
        <authorList>
            <consortium name="DOE Joint Genome Institute"/>
            <person name="Mondo S.J."/>
            <person name="Dannebaum R.O."/>
            <person name="Kuo R.C."/>
            <person name="Labutti K."/>
            <person name="Haridas S."/>
            <person name="Kuo A."/>
            <person name="Salamov A."/>
            <person name="Ahrendt S.R."/>
            <person name="Lipzen A."/>
            <person name="Sullivan W."/>
            <person name="Andreopoulos W.B."/>
            <person name="Clum A."/>
            <person name="Lindquist E."/>
            <person name="Daum C."/>
            <person name="Ramamoorthy G.K."/>
            <person name="Gryganskyi A."/>
            <person name="Culley D."/>
            <person name="Magnuson J.K."/>
            <person name="James T.Y."/>
            <person name="O'Malley M.A."/>
            <person name="Stajich J.E."/>
            <person name="Spatafora J.W."/>
            <person name="Visel A."/>
            <person name="Grigoriev I.V."/>
        </authorList>
    </citation>
    <scope>NUCLEOTIDE SEQUENCE [LARGE SCALE GENOMIC DNA]</scope>
    <source>
        <strain evidence="6 7">68-887.2</strain>
    </source>
</reference>
<dbReference type="FunCoup" id="A0A1Y2AXZ2">
    <property type="interactions" value="141"/>
</dbReference>
<dbReference type="EMBL" id="MCFC01000038">
    <property type="protein sequence ID" value="ORY27441.1"/>
    <property type="molecule type" value="Genomic_DNA"/>
</dbReference>
<dbReference type="GO" id="GO:0006412">
    <property type="term" value="P:translation"/>
    <property type="evidence" value="ECO:0007669"/>
    <property type="project" value="InterPro"/>
</dbReference>
<evidence type="ECO:0000256" key="4">
    <source>
        <dbReference type="SAM" id="MobiDB-lite"/>
    </source>
</evidence>
<dbReference type="InterPro" id="IPR000235">
    <property type="entry name" value="Ribosomal_uS7"/>
</dbReference>
<evidence type="ECO:0000313" key="7">
    <source>
        <dbReference type="Proteomes" id="UP000193986"/>
    </source>
</evidence>
<dbReference type="AlphaFoldDB" id="A0A1Y2AXZ2"/>
<dbReference type="GO" id="GO:0005840">
    <property type="term" value="C:ribosome"/>
    <property type="evidence" value="ECO:0007669"/>
    <property type="project" value="UniProtKB-KW"/>
</dbReference>
<dbReference type="Proteomes" id="UP000193986">
    <property type="component" value="Unassembled WGS sequence"/>
</dbReference>
<feature type="domain" description="Small ribosomal subunit protein uS7" evidence="5">
    <location>
        <begin position="97"/>
        <end position="226"/>
    </location>
</feature>
<dbReference type="OrthoDB" id="9972728at2759"/>
<organism evidence="6 7">
    <name type="scientific">Naematelia encephala</name>
    <dbReference type="NCBI Taxonomy" id="71784"/>
    <lineage>
        <taxon>Eukaryota</taxon>
        <taxon>Fungi</taxon>
        <taxon>Dikarya</taxon>
        <taxon>Basidiomycota</taxon>
        <taxon>Agaricomycotina</taxon>
        <taxon>Tremellomycetes</taxon>
        <taxon>Tremellales</taxon>
        <taxon>Naemateliaceae</taxon>
        <taxon>Naematelia</taxon>
    </lineage>
</organism>
<sequence length="233" mass="25403">MSIRAPLRALYVATRVSTASSSQHSIASSSTLCSAFSKLNIARSITTSSSNAASPSSSSSSPAGFSASQPPSVIQPVDPLIAPRGYSPLAIPPLVDPILDLFTNLLMRHGKKGEAQRRVAHILELIQKTTNQPPVALLHRAVYMAGPAVKVISIKKSIKTTPAPRPMFERQRVRQAIIWIFKAADPGRKGGIPREVRIAREILRVLEGESQVFKWLEERHKAAALARSNIKYR</sequence>
<dbReference type="Pfam" id="PF00177">
    <property type="entry name" value="Ribosomal_S7"/>
    <property type="match status" value="1"/>
</dbReference>
<evidence type="ECO:0000256" key="1">
    <source>
        <dbReference type="ARBA" id="ARBA00007151"/>
    </source>
</evidence>
<gene>
    <name evidence="6" type="ORF">BCR39DRAFT_589152</name>
</gene>
<dbReference type="InterPro" id="IPR036823">
    <property type="entry name" value="Ribosomal_uS7_dom_sf"/>
</dbReference>
<dbReference type="STRING" id="71784.A0A1Y2AXZ2"/>
<evidence type="ECO:0000256" key="3">
    <source>
        <dbReference type="ARBA" id="ARBA00023274"/>
    </source>
</evidence>
<dbReference type="PANTHER" id="PTHR11205">
    <property type="entry name" value="RIBOSOMAL PROTEIN S7"/>
    <property type="match status" value="1"/>
</dbReference>
<dbReference type="Gene3D" id="1.10.455.10">
    <property type="entry name" value="Ribosomal protein S7 domain"/>
    <property type="match status" value="1"/>
</dbReference>
<evidence type="ECO:0000259" key="5">
    <source>
        <dbReference type="Pfam" id="PF00177"/>
    </source>
</evidence>
<comment type="similarity">
    <text evidence="1">Belongs to the universal ribosomal protein uS7 family.</text>
</comment>
<dbReference type="InterPro" id="IPR023798">
    <property type="entry name" value="Ribosomal_uS7_dom"/>
</dbReference>
<proteinExistence type="inferred from homology"/>
<evidence type="ECO:0000313" key="6">
    <source>
        <dbReference type="EMBL" id="ORY27441.1"/>
    </source>
</evidence>
<accession>A0A1Y2AXZ2</accession>
<name>A0A1Y2AXZ2_9TREE</name>
<dbReference type="InParanoid" id="A0A1Y2AXZ2"/>
<feature type="compositionally biased region" description="Low complexity" evidence="4">
    <location>
        <begin position="48"/>
        <end position="70"/>
    </location>
</feature>
<keyword evidence="3" id="KW-0687">Ribonucleoprotein</keyword>
<keyword evidence="2 6" id="KW-0689">Ribosomal protein</keyword>
<keyword evidence="7" id="KW-1185">Reference proteome</keyword>
<feature type="region of interest" description="Disordered" evidence="4">
    <location>
        <begin position="47"/>
        <end position="70"/>
    </location>
</feature>
<evidence type="ECO:0000256" key="2">
    <source>
        <dbReference type="ARBA" id="ARBA00022980"/>
    </source>
</evidence>